<reference evidence="6" key="1">
    <citation type="journal article" date="2011" name="Genome Res.">
        <title>Phylogeny-wide analysis of social amoeba genomes highlights ancient origins for complex intercellular communication.</title>
        <authorList>
            <person name="Heidel A.J."/>
            <person name="Lawal H.M."/>
            <person name="Felder M."/>
            <person name="Schilde C."/>
            <person name="Helps N.R."/>
            <person name="Tunggal B."/>
            <person name="Rivero F."/>
            <person name="John U."/>
            <person name="Schleicher M."/>
            <person name="Eichinger L."/>
            <person name="Platzer M."/>
            <person name="Noegel A.A."/>
            <person name="Schaap P."/>
            <person name="Gloeckner G."/>
        </authorList>
    </citation>
    <scope>NUCLEOTIDE SEQUENCE [LARGE SCALE GENOMIC DNA]</scope>
    <source>
        <strain evidence="6">SH3</strain>
    </source>
</reference>
<evidence type="ECO:0000256" key="4">
    <source>
        <dbReference type="ARBA" id="ARBA00040565"/>
    </source>
</evidence>
<organism evidence="5 6">
    <name type="scientific">Cavenderia fasciculata</name>
    <name type="common">Slime mold</name>
    <name type="synonym">Dictyostelium fasciculatum</name>
    <dbReference type="NCBI Taxonomy" id="261658"/>
    <lineage>
        <taxon>Eukaryota</taxon>
        <taxon>Amoebozoa</taxon>
        <taxon>Evosea</taxon>
        <taxon>Eumycetozoa</taxon>
        <taxon>Dictyostelia</taxon>
        <taxon>Acytosteliales</taxon>
        <taxon>Cavenderiaceae</taxon>
        <taxon>Cavenderia</taxon>
    </lineage>
</organism>
<proteinExistence type="inferred from homology"/>
<dbReference type="SUPFAM" id="SSF52166">
    <property type="entry name" value="Ribosomal protein L4"/>
    <property type="match status" value="1"/>
</dbReference>
<evidence type="ECO:0000256" key="3">
    <source>
        <dbReference type="ARBA" id="ARBA00023274"/>
    </source>
</evidence>
<sequence length="333" mass="37484">MFGIKSLTSRVGSMSISNVVGRSTSLYSSNVASTSALYSTMSKSYSANSTSTTLLGKNSNFSCNNTINNYTRTYSTQQQQQEPNINILNDIEFPDNRNEIRTPTGVTSHQVIDFNSKQVVGEINLLNSVFKVPLRIDLLHRMIRWQRAKARQGTHYAQNMGDVERTNKKPMAQKGNGRARQGTNHAIQMVGGARAFPPKPRDHSHSLQKKVRKQALCVALSTKLAQGKLIIVDDLQVETHKTKELVQLLPEAWGRSLLVNNEFSNNFNLAAYNIINIDLVPDRGINVYSILQKDTLVISKKSIEILQARLTNQDYEFDQIEEDEEEQVQVDQQ</sequence>
<accession>F4PJZ0</accession>
<protein>
    <recommendedName>
        <fullName evidence="4">Large ribosomal subunit protein uL4m</fullName>
    </recommendedName>
</protein>
<dbReference type="STRING" id="1054147.F4PJZ0"/>
<dbReference type="EMBL" id="GL883007">
    <property type="protein sequence ID" value="EGG23914.1"/>
    <property type="molecule type" value="Genomic_DNA"/>
</dbReference>
<dbReference type="AlphaFoldDB" id="F4PJZ0"/>
<dbReference type="InterPro" id="IPR002136">
    <property type="entry name" value="Ribosomal_uL4"/>
</dbReference>
<dbReference type="RefSeq" id="XP_004361765.1">
    <property type="nucleotide sequence ID" value="XM_004361708.1"/>
</dbReference>
<dbReference type="InterPro" id="IPR013005">
    <property type="entry name" value="Ribosomal_uL4-like"/>
</dbReference>
<dbReference type="GO" id="GO:1990904">
    <property type="term" value="C:ribonucleoprotein complex"/>
    <property type="evidence" value="ECO:0007669"/>
    <property type="project" value="UniProtKB-KW"/>
</dbReference>
<evidence type="ECO:0000313" key="5">
    <source>
        <dbReference type="EMBL" id="EGG23914.1"/>
    </source>
</evidence>
<evidence type="ECO:0000313" key="6">
    <source>
        <dbReference type="Proteomes" id="UP000007797"/>
    </source>
</evidence>
<dbReference type="GO" id="GO:0006412">
    <property type="term" value="P:translation"/>
    <property type="evidence" value="ECO:0007669"/>
    <property type="project" value="InterPro"/>
</dbReference>
<dbReference type="GO" id="GO:0005840">
    <property type="term" value="C:ribosome"/>
    <property type="evidence" value="ECO:0007669"/>
    <property type="project" value="UniProtKB-KW"/>
</dbReference>
<dbReference type="GeneID" id="14876592"/>
<dbReference type="PANTHER" id="PTHR10746">
    <property type="entry name" value="50S RIBOSOMAL PROTEIN L4"/>
    <property type="match status" value="1"/>
</dbReference>
<dbReference type="InterPro" id="IPR023574">
    <property type="entry name" value="Ribosomal_uL4_dom_sf"/>
</dbReference>
<gene>
    <name evidence="5" type="ORF">DFA_06052</name>
</gene>
<evidence type="ECO:0000256" key="2">
    <source>
        <dbReference type="ARBA" id="ARBA00022980"/>
    </source>
</evidence>
<keyword evidence="2" id="KW-0689">Ribosomal protein</keyword>
<name>F4PJZ0_CACFS</name>
<comment type="similarity">
    <text evidence="1">Belongs to the universal ribosomal protein uL4 family.</text>
</comment>
<dbReference type="PANTHER" id="PTHR10746:SF6">
    <property type="entry name" value="LARGE RIBOSOMAL SUBUNIT PROTEIN UL4M"/>
    <property type="match status" value="1"/>
</dbReference>
<keyword evidence="3" id="KW-0687">Ribonucleoprotein</keyword>
<dbReference type="Pfam" id="PF00573">
    <property type="entry name" value="Ribosomal_L4"/>
    <property type="match status" value="1"/>
</dbReference>
<keyword evidence="6" id="KW-1185">Reference proteome</keyword>
<dbReference type="HAMAP" id="MF_01328_B">
    <property type="entry name" value="Ribosomal_uL4_B"/>
    <property type="match status" value="1"/>
</dbReference>
<dbReference type="Proteomes" id="UP000007797">
    <property type="component" value="Unassembled WGS sequence"/>
</dbReference>
<dbReference type="KEGG" id="dfa:DFA_06052"/>
<dbReference type="GO" id="GO:0003735">
    <property type="term" value="F:structural constituent of ribosome"/>
    <property type="evidence" value="ECO:0007669"/>
    <property type="project" value="InterPro"/>
</dbReference>
<dbReference type="Gene3D" id="3.40.1370.10">
    <property type="match status" value="1"/>
</dbReference>
<dbReference type="OrthoDB" id="275876at2759"/>
<dbReference type="NCBIfam" id="TIGR03953">
    <property type="entry name" value="rplD_bact"/>
    <property type="match status" value="1"/>
</dbReference>
<evidence type="ECO:0000256" key="1">
    <source>
        <dbReference type="ARBA" id="ARBA00010528"/>
    </source>
</evidence>